<evidence type="ECO:0000313" key="3">
    <source>
        <dbReference type="Proteomes" id="UP001234216"/>
    </source>
</evidence>
<feature type="compositionally biased region" description="Low complexity" evidence="1">
    <location>
        <begin position="255"/>
        <end position="271"/>
    </location>
</feature>
<evidence type="ECO:0008006" key="4">
    <source>
        <dbReference type="Google" id="ProtNLM"/>
    </source>
</evidence>
<dbReference type="RefSeq" id="WP_306971536.1">
    <property type="nucleotide sequence ID" value="NZ_JAUSZV010000001.1"/>
</dbReference>
<gene>
    <name evidence="2" type="ORF">QFZ22_000042</name>
</gene>
<accession>A0AAW8F5T8</accession>
<reference evidence="2" key="1">
    <citation type="submission" date="2023-07" db="EMBL/GenBank/DDBJ databases">
        <title>Comparative genomics of wheat-associated soil bacteria to identify genetic determinants of phenazine resistance.</title>
        <authorList>
            <person name="Mouncey N."/>
        </authorList>
    </citation>
    <scope>NUCLEOTIDE SEQUENCE</scope>
    <source>
        <strain evidence="2">V4I22</strain>
    </source>
</reference>
<comment type="caution">
    <text evidence="2">The sequence shown here is derived from an EMBL/GenBank/DDBJ whole genome shotgun (WGS) entry which is preliminary data.</text>
</comment>
<feature type="region of interest" description="Disordered" evidence="1">
    <location>
        <begin position="225"/>
        <end position="271"/>
    </location>
</feature>
<dbReference type="EMBL" id="JAUSZV010000001">
    <property type="protein sequence ID" value="MDQ0904057.1"/>
    <property type="molecule type" value="Genomic_DNA"/>
</dbReference>
<dbReference type="AlphaFoldDB" id="A0AAW8F5T8"/>
<sequence length="271" mass="29641">MPAYAPPAQLAAAPVTDTFRPKRATVLSYGLGADSTAILLMYLADPTAHGLEPDLSDLIVVYAVTGDEWEDSLSYCDRLVLPLLRERRVRLVQVCRAGKTDAEGVLVLDDSRTPQRIPQAGLWRLSDELRAAGTVPMLASGQRRCSIRFKGWVLDHWAAAEFGATSYRRVIGYHYDEMGRAEKDSKIQRKHNTEAGRTICEPHYPLILAKMKRAAVEAIVYEQTARRSKSPTARSAPSAGSAPPATGTRSGCANTRTSPPTSCSWSSCPRP</sequence>
<organism evidence="2 3">
    <name type="scientific">Streptomyces canus</name>
    <dbReference type="NCBI Taxonomy" id="58343"/>
    <lineage>
        <taxon>Bacteria</taxon>
        <taxon>Bacillati</taxon>
        <taxon>Actinomycetota</taxon>
        <taxon>Actinomycetes</taxon>
        <taxon>Kitasatosporales</taxon>
        <taxon>Streptomycetaceae</taxon>
        <taxon>Streptomyces</taxon>
        <taxon>Streptomyces aurantiacus group</taxon>
    </lineage>
</organism>
<name>A0AAW8F5T8_9ACTN</name>
<evidence type="ECO:0000313" key="2">
    <source>
        <dbReference type="EMBL" id="MDQ0904057.1"/>
    </source>
</evidence>
<evidence type="ECO:0000256" key="1">
    <source>
        <dbReference type="SAM" id="MobiDB-lite"/>
    </source>
</evidence>
<proteinExistence type="predicted"/>
<feature type="compositionally biased region" description="Low complexity" evidence="1">
    <location>
        <begin position="230"/>
        <end position="248"/>
    </location>
</feature>
<dbReference type="Proteomes" id="UP001234216">
    <property type="component" value="Unassembled WGS sequence"/>
</dbReference>
<protein>
    <recommendedName>
        <fullName evidence="4">Phosphoadenosine phosphosulphate reductase domain-containing protein</fullName>
    </recommendedName>
</protein>